<keyword evidence="3" id="KW-1185">Reference proteome</keyword>
<dbReference type="Proteomes" id="UP000479710">
    <property type="component" value="Unassembled WGS sequence"/>
</dbReference>
<reference evidence="2 3" key="1">
    <citation type="submission" date="2019-11" db="EMBL/GenBank/DDBJ databases">
        <title>Whole genome sequence of Oryza granulata.</title>
        <authorList>
            <person name="Li W."/>
        </authorList>
    </citation>
    <scope>NUCLEOTIDE SEQUENCE [LARGE SCALE GENOMIC DNA]</scope>
    <source>
        <strain evidence="3">cv. Menghai</strain>
        <tissue evidence="2">Leaf</tissue>
    </source>
</reference>
<protein>
    <submittedName>
        <fullName evidence="2">Uncharacterized protein</fullName>
    </submittedName>
</protein>
<name>A0A6G1C862_9ORYZ</name>
<organism evidence="2 3">
    <name type="scientific">Oryza meyeriana var. granulata</name>
    <dbReference type="NCBI Taxonomy" id="110450"/>
    <lineage>
        <taxon>Eukaryota</taxon>
        <taxon>Viridiplantae</taxon>
        <taxon>Streptophyta</taxon>
        <taxon>Embryophyta</taxon>
        <taxon>Tracheophyta</taxon>
        <taxon>Spermatophyta</taxon>
        <taxon>Magnoliopsida</taxon>
        <taxon>Liliopsida</taxon>
        <taxon>Poales</taxon>
        <taxon>Poaceae</taxon>
        <taxon>BOP clade</taxon>
        <taxon>Oryzoideae</taxon>
        <taxon>Oryzeae</taxon>
        <taxon>Oryzinae</taxon>
        <taxon>Oryza</taxon>
        <taxon>Oryza meyeriana</taxon>
    </lineage>
</organism>
<evidence type="ECO:0000313" key="3">
    <source>
        <dbReference type="Proteomes" id="UP000479710"/>
    </source>
</evidence>
<gene>
    <name evidence="2" type="ORF">E2562_023794</name>
</gene>
<feature type="region of interest" description="Disordered" evidence="1">
    <location>
        <begin position="1"/>
        <end position="42"/>
    </location>
</feature>
<evidence type="ECO:0000313" key="2">
    <source>
        <dbReference type="EMBL" id="KAF0896389.1"/>
    </source>
</evidence>
<dbReference type="EMBL" id="SPHZ02000010">
    <property type="protein sequence ID" value="KAF0896389.1"/>
    <property type="molecule type" value="Genomic_DNA"/>
</dbReference>
<feature type="compositionally biased region" description="Low complexity" evidence="1">
    <location>
        <begin position="31"/>
        <end position="41"/>
    </location>
</feature>
<accession>A0A6G1C862</accession>
<proteinExistence type="predicted"/>
<sequence>MVPPGGATAQPLEQQDATDDHERLQHHAPHHPSGPASSSYPWAEASVLAGTHRVCHDELARVVVGELEQRP</sequence>
<comment type="caution">
    <text evidence="2">The sequence shown here is derived from an EMBL/GenBank/DDBJ whole genome shotgun (WGS) entry which is preliminary data.</text>
</comment>
<evidence type="ECO:0000256" key="1">
    <source>
        <dbReference type="SAM" id="MobiDB-lite"/>
    </source>
</evidence>
<dbReference type="AlphaFoldDB" id="A0A6G1C862"/>